<name>A0A817RDC7_9BILA</name>
<dbReference type="AlphaFoldDB" id="A0A817RDC7"/>
<dbReference type="EMBL" id="CAJNXB010002370">
    <property type="protein sequence ID" value="CAF3238141.1"/>
    <property type="molecule type" value="Genomic_DNA"/>
</dbReference>
<dbReference type="PANTHER" id="PTHR19229">
    <property type="entry name" value="ATP-BINDING CASSETTE TRANSPORTER SUBFAMILY A ABCA"/>
    <property type="match status" value="1"/>
</dbReference>
<feature type="non-terminal residue" evidence="2">
    <location>
        <position position="1"/>
    </location>
</feature>
<comment type="caution">
    <text evidence="2">The sequence shown here is derived from an EMBL/GenBank/DDBJ whole genome shotgun (WGS) entry which is preliminary data.</text>
</comment>
<proteinExistence type="predicted"/>
<protein>
    <recommendedName>
        <fullName evidence="1">ABC transporter domain-containing protein</fullName>
    </recommendedName>
</protein>
<dbReference type="InterPro" id="IPR026082">
    <property type="entry name" value="ABCA"/>
</dbReference>
<sequence>YCNSLSGGMKRRLSLACAFVGDTTIILLDEPPSGLDPSNRRLLWDWLRSMKKVRTLLLTTHFMEESDALSDRIMIIANGNIKADGTSVQLKEQYDSVINKRNNCHISDGDVVFRTNQQRNDQFVQALRHLEVMQKRKSN</sequence>
<gene>
    <name evidence="2" type="ORF">TIS948_LOCUS14480</name>
    <name evidence="3" type="ORF">UJA718_LOCUS10510</name>
</gene>
<dbReference type="Proteomes" id="UP000663825">
    <property type="component" value="Unassembled WGS sequence"/>
</dbReference>
<accession>A0A817RDC7</accession>
<feature type="domain" description="ABC transporter" evidence="1">
    <location>
        <begin position="3"/>
        <end position="31"/>
    </location>
</feature>
<keyword evidence="5" id="KW-1185">Reference proteome</keyword>
<dbReference type="InterPro" id="IPR027417">
    <property type="entry name" value="P-loop_NTPase"/>
</dbReference>
<evidence type="ECO:0000259" key="1">
    <source>
        <dbReference type="Pfam" id="PF00005"/>
    </source>
</evidence>
<evidence type="ECO:0000313" key="4">
    <source>
        <dbReference type="Proteomes" id="UP000663825"/>
    </source>
</evidence>
<dbReference type="Gene3D" id="3.40.50.300">
    <property type="entry name" value="P-loop containing nucleotide triphosphate hydrolases"/>
    <property type="match status" value="1"/>
</dbReference>
<reference evidence="2" key="1">
    <citation type="submission" date="2021-02" db="EMBL/GenBank/DDBJ databases">
        <authorList>
            <person name="Nowell W R."/>
        </authorList>
    </citation>
    <scope>NUCLEOTIDE SEQUENCE</scope>
</reference>
<dbReference type="GO" id="GO:0005524">
    <property type="term" value="F:ATP binding"/>
    <property type="evidence" value="ECO:0007669"/>
    <property type="project" value="InterPro"/>
</dbReference>
<dbReference type="Pfam" id="PF00005">
    <property type="entry name" value="ABC_tran"/>
    <property type="match status" value="1"/>
</dbReference>
<dbReference type="Proteomes" id="UP000663873">
    <property type="component" value="Unassembled WGS sequence"/>
</dbReference>
<dbReference type="GO" id="GO:0005319">
    <property type="term" value="F:lipid transporter activity"/>
    <property type="evidence" value="ECO:0007669"/>
    <property type="project" value="TreeGrafter"/>
</dbReference>
<dbReference type="GO" id="GO:0016887">
    <property type="term" value="F:ATP hydrolysis activity"/>
    <property type="evidence" value="ECO:0007669"/>
    <property type="project" value="InterPro"/>
</dbReference>
<dbReference type="SUPFAM" id="SSF52540">
    <property type="entry name" value="P-loop containing nucleoside triphosphate hydrolases"/>
    <property type="match status" value="1"/>
</dbReference>
<dbReference type="OrthoDB" id="10255969at2759"/>
<dbReference type="GO" id="GO:0016020">
    <property type="term" value="C:membrane"/>
    <property type="evidence" value="ECO:0007669"/>
    <property type="project" value="InterPro"/>
</dbReference>
<organism evidence="2 4">
    <name type="scientific">Rotaria socialis</name>
    <dbReference type="NCBI Taxonomy" id="392032"/>
    <lineage>
        <taxon>Eukaryota</taxon>
        <taxon>Metazoa</taxon>
        <taxon>Spiralia</taxon>
        <taxon>Gnathifera</taxon>
        <taxon>Rotifera</taxon>
        <taxon>Eurotatoria</taxon>
        <taxon>Bdelloidea</taxon>
        <taxon>Philodinida</taxon>
        <taxon>Philodinidae</taxon>
        <taxon>Rotaria</taxon>
    </lineage>
</organism>
<evidence type="ECO:0000313" key="5">
    <source>
        <dbReference type="Proteomes" id="UP000663873"/>
    </source>
</evidence>
<evidence type="ECO:0000313" key="2">
    <source>
        <dbReference type="EMBL" id="CAF3238141.1"/>
    </source>
</evidence>
<dbReference type="InterPro" id="IPR003439">
    <property type="entry name" value="ABC_transporter-like_ATP-bd"/>
</dbReference>
<evidence type="ECO:0000313" key="3">
    <source>
        <dbReference type="EMBL" id="CAF4266685.1"/>
    </source>
</evidence>
<dbReference type="EMBL" id="CAJOBP010001239">
    <property type="protein sequence ID" value="CAF4266685.1"/>
    <property type="molecule type" value="Genomic_DNA"/>
</dbReference>
<dbReference type="GO" id="GO:0140359">
    <property type="term" value="F:ABC-type transporter activity"/>
    <property type="evidence" value="ECO:0007669"/>
    <property type="project" value="InterPro"/>
</dbReference>